<dbReference type="Proteomes" id="UP000247978">
    <property type="component" value="Unassembled WGS sequence"/>
</dbReference>
<dbReference type="EMBL" id="QJJQ01000003">
    <property type="protein sequence ID" value="PXW88836.1"/>
    <property type="molecule type" value="Genomic_DNA"/>
</dbReference>
<organism evidence="1 2">
    <name type="scientific">Pseudogracilibacillus auburnensis</name>
    <dbReference type="NCBI Taxonomy" id="1494959"/>
    <lineage>
        <taxon>Bacteria</taxon>
        <taxon>Bacillati</taxon>
        <taxon>Bacillota</taxon>
        <taxon>Bacilli</taxon>
        <taxon>Bacillales</taxon>
        <taxon>Bacillaceae</taxon>
        <taxon>Pseudogracilibacillus</taxon>
    </lineage>
</organism>
<accession>A0A2V3W563</accession>
<comment type="caution">
    <text evidence="1">The sequence shown here is derived from an EMBL/GenBank/DDBJ whole genome shotgun (WGS) entry which is preliminary data.</text>
</comment>
<evidence type="ECO:0000313" key="2">
    <source>
        <dbReference type="Proteomes" id="UP000247978"/>
    </source>
</evidence>
<name>A0A2V3W563_9BACI</name>
<gene>
    <name evidence="1" type="ORF">DFR56_103342</name>
</gene>
<evidence type="ECO:0008006" key="3">
    <source>
        <dbReference type="Google" id="ProtNLM"/>
    </source>
</evidence>
<evidence type="ECO:0000313" key="1">
    <source>
        <dbReference type="EMBL" id="PXW88836.1"/>
    </source>
</evidence>
<proteinExistence type="predicted"/>
<dbReference type="AlphaFoldDB" id="A0A2V3W563"/>
<sequence length="71" mass="8393">MRNELIKYVKLNRTLQIMYMDDKSKVTKRTIRVLKINSATFTAYCYLRGARRTFKINNLLAIVPIKERAVV</sequence>
<reference evidence="1 2" key="1">
    <citation type="submission" date="2018-05" db="EMBL/GenBank/DDBJ databases">
        <title>Genomic Encyclopedia of Type Strains, Phase IV (KMG-IV): sequencing the most valuable type-strain genomes for metagenomic binning, comparative biology and taxonomic classification.</title>
        <authorList>
            <person name="Goeker M."/>
        </authorList>
    </citation>
    <scope>NUCLEOTIDE SEQUENCE [LARGE SCALE GENOMIC DNA]</scope>
    <source>
        <strain evidence="1 2">DSM 28556</strain>
    </source>
</reference>
<keyword evidence="2" id="KW-1185">Reference proteome</keyword>
<protein>
    <recommendedName>
        <fullName evidence="3">Transcriptional regulator</fullName>
    </recommendedName>
</protein>